<dbReference type="InterPro" id="IPR024961">
    <property type="entry name" value="T2SS_GspC_N"/>
</dbReference>
<gene>
    <name evidence="11" type="ORF">C7C56_005080</name>
</gene>
<dbReference type="OrthoDB" id="8778618at2"/>
<comment type="caution">
    <text evidence="11">The sequence shown here is derived from an EMBL/GenBank/DDBJ whole genome shotgun (WGS) entry which is preliminary data.</text>
</comment>
<keyword evidence="5" id="KW-0812">Transmembrane</keyword>
<dbReference type="GO" id="GO:0015031">
    <property type="term" value="P:protein transport"/>
    <property type="evidence" value="ECO:0007669"/>
    <property type="project" value="UniProtKB-KW"/>
</dbReference>
<dbReference type="RefSeq" id="WP_106756392.1">
    <property type="nucleotide sequence ID" value="NZ_PXWF02000066.1"/>
</dbReference>
<accession>A0A2U2I548</accession>
<organism evidence="11 12">
    <name type="scientific">Massilia glaciei</name>
    <dbReference type="NCBI Taxonomy" id="1524097"/>
    <lineage>
        <taxon>Bacteria</taxon>
        <taxon>Pseudomonadati</taxon>
        <taxon>Pseudomonadota</taxon>
        <taxon>Betaproteobacteria</taxon>
        <taxon>Burkholderiales</taxon>
        <taxon>Oxalobacteraceae</taxon>
        <taxon>Telluria group</taxon>
        <taxon>Massilia</taxon>
    </lineage>
</organism>
<evidence type="ECO:0000256" key="7">
    <source>
        <dbReference type="ARBA" id="ARBA00022989"/>
    </source>
</evidence>
<dbReference type="Pfam" id="PF11356">
    <property type="entry name" value="T2SSC"/>
    <property type="match status" value="1"/>
</dbReference>
<evidence type="ECO:0000256" key="8">
    <source>
        <dbReference type="ARBA" id="ARBA00023136"/>
    </source>
</evidence>
<dbReference type="AlphaFoldDB" id="A0A2U2I548"/>
<feature type="region of interest" description="Disordered" evidence="9">
    <location>
        <begin position="130"/>
        <end position="207"/>
    </location>
</feature>
<keyword evidence="12" id="KW-1185">Reference proteome</keyword>
<keyword evidence="2" id="KW-0813">Transport</keyword>
<reference evidence="11 12" key="1">
    <citation type="submission" date="2018-04" db="EMBL/GenBank/DDBJ databases">
        <title>Massilia violaceinigra sp. nov., a novel purple-pigmented bacterium isolated from Tianshan glacier, Xinjiang, China.</title>
        <authorList>
            <person name="Wang H."/>
        </authorList>
    </citation>
    <scope>NUCLEOTIDE SEQUENCE [LARGE SCALE GENOMIC DNA]</scope>
    <source>
        <strain evidence="11 12">B448-2</strain>
    </source>
</reference>
<feature type="compositionally biased region" description="Pro residues" evidence="9">
    <location>
        <begin position="180"/>
        <end position="197"/>
    </location>
</feature>
<sequence length="207" mass="21867">MKRLPEITTFAAVLALSASLTYWGMEMYKPKERPLAVAELAAAPEPALDAAAGLFGGQPASTASNYQLTGVIAAGRDSAAILIADSGQPRAVKIGKDVVPGVTVVEVHPRHVMLSENGMRKRVELTADTRPPATMGGAVEPPNPAQLQYQQPAEQPMNRQQSQQPIPQEGDQPPQLVDAPPIPTPPPPPQVEMPPPTRSTGVSPPTE</sequence>
<keyword evidence="8" id="KW-0472">Membrane</keyword>
<keyword evidence="3" id="KW-1003">Cell membrane</keyword>
<dbReference type="Gene3D" id="2.30.30.830">
    <property type="match status" value="1"/>
</dbReference>
<feature type="compositionally biased region" description="Polar residues" evidence="9">
    <location>
        <begin position="198"/>
        <end position="207"/>
    </location>
</feature>
<feature type="compositionally biased region" description="Polar residues" evidence="9">
    <location>
        <begin position="145"/>
        <end position="166"/>
    </location>
</feature>
<evidence type="ECO:0000256" key="5">
    <source>
        <dbReference type="ARBA" id="ARBA00022692"/>
    </source>
</evidence>
<evidence type="ECO:0000256" key="6">
    <source>
        <dbReference type="ARBA" id="ARBA00022927"/>
    </source>
</evidence>
<dbReference type="Proteomes" id="UP000241421">
    <property type="component" value="Unassembled WGS sequence"/>
</dbReference>
<evidence type="ECO:0000256" key="1">
    <source>
        <dbReference type="ARBA" id="ARBA00004533"/>
    </source>
</evidence>
<evidence type="ECO:0000256" key="3">
    <source>
        <dbReference type="ARBA" id="ARBA00022475"/>
    </source>
</evidence>
<comment type="subcellular location">
    <subcellularLocation>
        <location evidence="1">Cell inner membrane</location>
    </subcellularLocation>
</comment>
<name>A0A2U2I548_9BURK</name>
<evidence type="ECO:0000313" key="11">
    <source>
        <dbReference type="EMBL" id="PWF54822.1"/>
    </source>
</evidence>
<keyword evidence="6" id="KW-0653">Protein transport</keyword>
<evidence type="ECO:0000259" key="10">
    <source>
        <dbReference type="Pfam" id="PF11356"/>
    </source>
</evidence>
<proteinExistence type="predicted"/>
<keyword evidence="7" id="KW-1133">Transmembrane helix</keyword>
<evidence type="ECO:0000256" key="2">
    <source>
        <dbReference type="ARBA" id="ARBA00022448"/>
    </source>
</evidence>
<dbReference type="GO" id="GO:0005886">
    <property type="term" value="C:plasma membrane"/>
    <property type="evidence" value="ECO:0007669"/>
    <property type="project" value="UniProtKB-SubCell"/>
</dbReference>
<feature type="domain" description="Type II secretion system protein GspC N-terminal" evidence="10">
    <location>
        <begin position="60"/>
        <end position="123"/>
    </location>
</feature>
<evidence type="ECO:0000256" key="4">
    <source>
        <dbReference type="ARBA" id="ARBA00022519"/>
    </source>
</evidence>
<protein>
    <recommendedName>
        <fullName evidence="10">Type II secretion system protein GspC N-terminal domain-containing protein</fullName>
    </recommendedName>
</protein>
<keyword evidence="4" id="KW-0997">Cell inner membrane</keyword>
<evidence type="ECO:0000256" key="9">
    <source>
        <dbReference type="SAM" id="MobiDB-lite"/>
    </source>
</evidence>
<dbReference type="EMBL" id="PXWF02000066">
    <property type="protein sequence ID" value="PWF54822.1"/>
    <property type="molecule type" value="Genomic_DNA"/>
</dbReference>
<evidence type="ECO:0000313" key="12">
    <source>
        <dbReference type="Proteomes" id="UP000241421"/>
    </source>
</evidence>